<dbReference type="RefSeq" id="WP_111433494.1">
    <property type="nucleotide sequence ID" value="NZ_JACIGG010000010.1"/>
</dbReference>
<reference evidence="1 2" key="1">
    <citation type="submission" date="2017-07" db="EMBL/GenBank/DDBJ databases">
        <title>Draft Genome Sequences of Select Purple Nonsulfur Bacteria.</title>
        <authorList>
            <person name="Lasarre B."/>
            <person name="Mckinlay J.B."/>
        </authorList>
    </citation>
    <scope>NUCLEOTIDE SEQUENCE [LARGE SCALE GENOMIC DNA]</scope>
    <source>
        <strain evidence="1 2">DSM 11290</strain>
    </source>
</reference>
<dbReference type="Pfam" id="PF11251">
    <property type="entry name" value="DUF3050"/>
    <property type="match status" value="1"/>
</dbReference>
<dbReference type="SUPFAM" id="SSF48613">
    <property type="entry name" value="Heme oxygenase-like"/>
    <property type="match status" value="1"/>
</dbReference>
<dbReference type="EMBL" id="NPEV01000009">
    <property type="protein sequence ID" value="RAI28499.1"/>
    <property type="molecule type" value="Genomic_DNA"/>
</dbReference>
<dbReference type="InterPro" id="IPR024423">
    <property type="entry name" value="DUF3050"/>
</dbReference>
<dbReference type="Gene3D" id="1.20.910.10">
    <property type="entry name" value="Heme oxygenase-like"/>
    <property type="match status" value="1"/>
</dbReference>
<gene>
    <name evidence="1" type="ORF">CH339_06325</name>
</gene>
<evidence type="ECO:0000313" key="2">
    <source>
        <dbReference type="Proteomes" id="UP000249299"/>
    </source>
</evidence>
<organism evidence="1 2">
    <name type="scientific">Rhodobium orientis</name>
    <dbReference type="NCBI Taxonomy" id="34017"/>
    <lineage>
        <taxon>Bacteria</taxon>
        <taxon>Pseudomonadati</taxon>
        <taxon>Pseudomonadota</taxon>
        <taxon>Alphaproteobacteria</taxon>
        <taxon>Hyphomicrobiales</taxon>
        <taxon>Rhodobiaceae</taxon>
        <taxon>Rhodobium</taxon>
    </lineage>
</organism>
<sequence>MNAPAAPGSLTADIIEATRAPLDAHPVYGAITSRARLCRFMEHHVFSVWDFMSLIKYLQARVAPTNVPWAPVGDGSVRRFINELVLEEETDELPGHGAGNPAFTSHFELYCTAMREVGADPTSVLAFVETAVADGIEAALATGLAPAPSATFTRTTFGFINSDRPHQVAAALALGREHIIPAMFRRFLSDMEIGPDEAPVFHFYLNRHIHLDEDFHAPLSLKLLNALCEGDPERLDEAREAAMAAVAARLAFWDGVHATISAMD</sequence>
<dbReference type="AlphaFoldDB" id="A0A327JPW8"/>
<dbReference type="InterPro" id="IPR016084">
    <property type="entry name" value="Haem_Oase-like_multi-hlx"/>
</dbReference>
<proteinExistence type="predicted"/>
<name>A0A327JPW8_9HYPH</name>
<comment type="caution">
    <text evidence="1">The sequence shown here is derived from an EMBL/GenBank/DDBJ whole genome shotgun (WGS) entry which is preliminary data.</text>
</comment>
<evidence type="ECO:0000313" key="1">
    <source>
        <dbReference type="EMBL" id="RAI28499.1"/>
    </source>
</evidence>
<protein>
    <submittedName>
        <fullName evidence="1">Heme oxygenase</fullName>
    </submittedName>
</protein>
<keyword evidence="2" id="KW-1185">Reference proteome</keyword>
<dbReference type="Proteomes" id="UP000249299">
    <property type="component" value="Unassembled WGS sequence"/>
</dbReference>
<dbReference type="OrthoDB" id="9791270at2"/>
<accession>A0A327JPW8</accession>